<keyword evidence="3" id="KW-1185">Reference proteome</keyword>
<protein>
    <submittedName>
        <fullName evidence="2">Uncharacterized protein</fullName>
    </submittedName>
</protein>
<feature type="compositionally biased region" description="Polar residues" evidence="1">
    <location>
        <begin position="78"/>
        <end position="90"/>
    </location>
</feature>
<accession>A0AAD5R8D3</accession>
<feature type="compositionally biased region" description="Acidic residues" evidence="1">
    <location>
        <begin position="42"/>
        <end position="54"/>
    </location>
</feature>
<name>A0AAD5R8D3_PARTN</name>
<feature type="compositionally biased region" description="Low complexity" evidence="1">
    <location>
        <begin position="60"/>
        <end position="69"/>
    </location>
</feature>
<sequence length="201" mass="23695">MVYDRAKVSRWRVHIQTLRELIRIREEECYLPTTSQNANFDDTSEEESDENADDEKDHPSSSFSHRSGSYELREGGLTETTGQENVTTDRNITLPVERDIMKLLEKSTGQTEEFRDKLHTILFWLRFYRLLGPQFLHDLQQEKPQRKTDLNAQRQAYALYYQNQGKQGKENDSCFQDNEILKNLEDLRDLMSTMEEESGPH</sequence>
<organism evidence="2 3">
    <name type="scientific">Parelaphostrongylus tenuis</name>
    <name type="common">Meningeal worm</name>
    <dbReference type="NCBI Taxonomy" id="148309"/>
    <lineage>
        <taxon>Eukaryota</taxon>
        <taxon>Metazoa</taxon>
        <taxon>Ecdysozoa</taxon>
        <taxon>Nematoda</taxon>
        <taxon>Chromadorea</taxon>
        <taxon>Rhabditida</taxon>
        <taxon>Rhabditina</taxon>
        <taxon>Rhabditomorpha</taxon>
        <taxon>Strongyloidea</taxon>
        <taxon>Metastrongylidae</taxon>
        <taxon>Parelaphostrongylus</taxon>
    </lineage>
</organism>
<evidence type="ECO:0000256" key="1">
    <source>
        <dbReference type="SAM" id="MobiDB-lite"/>
    </source>
</evidence>
<dbReference type="Proteomes" id="UP001196413">
    <property type="component" value="Unassembled WGS sequence"/>
</dbReference>
<reference evidence="2" key="1">
    <citation type="submission" date="2021-06" db="EMBL/GenBank/DDBJ databases">
        <title>Parelaphostrongylus tenuis whole genome reference sequence.</title>
        <authorList>
            <person name="Garwood T.J."/>
            <person name="Larsen P.A."/>
            <person name="Fountain-Jones N.M."/>
            <person name="Garbe J.R."/>
            <person name="Macchietto M.G."/>
            <person name="Kania S.A."/>
            <person name="Gerhold R.W."/>
            <person name="Richards J.E."/>
            <person name="Wolf T.M."/>
        </authorList>
    </citation>
    <scope>NUCLEOTIDE SEQUENCE</scope>
    <source>
        <strain evidence="2">MNPRO001-30</strain>
        <tissue evidence="2">Meninges</tissue>
    </source>
</reference>
<comment type="caution">
    <text evidence="2">The sequence shown here is derived from an EMBL/GenBank/DDBJ whole genome shotgun (WGS) entry which is preliminary data.</text>
</comment>
<proteinExistence type="predicted"/>
<gene>
    <name evidence="2" type="ORF">KIN20_033655</name>
</gene>
<dbReference type="AlphaFoldDB" id="A0AAD5R8D3"/>
<feature type="region of interest" description="Disordered" evidence="1">
    <location>
        <begin position="34"/>
        <end position="90"/>
    </location>
</feature>
<evidence type="ECO:0000313" key="2">
    <source>
        <dbReference type="EMBL" id="KAJ1371668.1"/>
    </source>
</evidence>
<evidence type="ECO:0000313" key="3">
    <source>
        <dbReference type="Proteomes" id="UP001196413"/>
    </source>
</evidence>
<dbReference type="EMBL" id="JAHQIW010007018">
    <property type="protein sequence ID" value="KAJ1371668.1"/>
    <property type="molecule type" value="Genomic_DNA"/>
</dbReference>